<evidence type="ECO:0000313" key="2">
    <source>
        <dbReference type="Proteomes" id="UP000324748"/>
    </source>
</evidence>
<organism evidence="1 2">
    <name type="scientific">Puccinia graminis f. sp. tritici</name>
    <dbReference type="NCBI Taxonomy" id="56615"/>
    <lineage>
        <taxon>Eukaryota</taxon>
        <taxon>Fungi</taxon>
        <taxon>Dikarya</taxon>
        <taxon>Basidiomycota</taxon>
        <taxon>Pucciniomycotina</taxon>
        <taxon>Pucciniomycetes</taxon>
        <taxon>Pucciniales</taxon>
        <taxon>Pucciniaceae</taxon>
        <taxon>Puccinia</taxon>
    </lineage>
</organism>
<protein>
    <submittedName>
        <fullName evidence="1">Uncharacterized protein</fullName>
    </submittedName>
</protein>
<accession>A0A5B0PVG2</accession>
<dbReference type="EMBL" id="VSWC01000041">
    <property type="protein sequence ID" value="KAA1104764.1"/>
    <property type="molecule type" value="Genomic_DNA"/>
</dbReference>
<sequence length="68" mass="7593">MVWGCITRSHRDSSPRLLPILKPRLWIAITESHGLTASSVQSIIDLESARDGIEDIHQEIKSTRLIGS</sequence>
<comment type="caution">
    <text evidence="1">The sequence shown here is derived from an EMBL/GenBank/DDBJ whole genome shotgun (WGS) entry which is preliminary data.</text>
</comment>
<reference evidence="1 2" key="1">
    <citation type="submission" date="2019-05" db="EMBL/GenBank/DDBJ databases">
        <title>Emergence of the Ug99 lineage of the wheat stem rust pathogen through somatic hybridization.</title>
        <authorList>
            <person name="Li F."/>
            <person name="Upadhyaya N.M."/>
            <person name="Sperschneider J."/>
            <person name="Matny O."/>
            <person name="Nguyen-Phuc H."/>
            <person name="Mago R."/>
            <person name="Raley C."/>
            <person name="Miller M.E."/>
            <person name="Silverstein K.A.T."/>
            <person name="Henningsen E."/>
            <person name="Hirsch C.D."/>
            <person name="Visser B."/>
            <person name="Pretorius Z.A."/>
            <person name="Steffenson B.J."/>
            <person name="Schwessinger B."/>
            <person name="Dodds P.N."/>
            <person name="Figueroa M."/>
        </authorList>
    </citation>
    <scope>NUCLEOTIDE SEQUENCE [LARGE SCALE GENOMIC DNA]</scope>
    <source>
        <strain evidence="1">21-0</strain>
    </source>
</reference>
<dbReference type="AlphaFoldDB" id="A0A5B0PVG2"/>
<gene>
    <name evidence="1" type="ORF">PGT21_031381</name>
</gene>
<dbReference type="Proteomes" id="UP000324748">
    <property type="component" value="Unassembled WGS sequence"/>
</dbReference>
<proteinExistence type="predicted"/>
<keyword evidence="2" id="KW-1185">Reference proteome</keyword>
<evidence type="ECO:0000313" key="1">
    <source>
        <dbReference type="EMBL" id="KAA1104764.1"/>
    </source>
</evidence>
<name>A0A5B0PVG2_PUCGR</name>